<comment type="caution">
    <text evidence="2">The sequence shown here is derived from an EMBL/GenBank/DDBJ whole genome shotgun (WGS) entry which is preliminary data.</text>
</comment>
<dbReference type="EMBL" id="SNRW01018021">
    <property type="protein sequence ID" value="KAA6367744.1"/>
    <property type="molecule type" value="Genomic_DNA"/>
</dbReference>
<feature type="region of interest" description="Disordered" evidence="1">
    <location>
        <begin position="335"/>
        <end position="356"/>
    </location>
</feature>
<proteinExistence type="predicted"/>
<organism evidence="2 3">
    <name type="scientific">Streblomastix strix</name>
    <dbReference type="NCBI Taxonomy" id="222440"/>
    <lineage>
        <taxon>Eukaryota</taxon>
        <taxon>Metamonada</taxon>
        <taxon>Preaxostyla</taxon>
        <taxon>Oxymonadida</taxon>
        <taxon>Streblomastigidae</taxon>
        <taxon>Streblomastix</taxon>
    </lineage>
</organism>
<evidence type="ECO:0000313" key="3">
    <source>
        <dbReference type="Proteomes" id="UP000324800"/>
    </source>
</evidence>
<gene>
    <name evidence="2" type="ORF">EZS28_036730</name>
</gene>
<dbReference type="Proteomes" id="UP000324800">
    <property type="component" value="Unassembled WGS sequence"/>
</dbReference>
<evidence type="ECO:0000256" key="1">
    <source>
        <dbReference type="SAM" id="MobiDB-lite"/>
    </source>
</evidence>
<evidence type="ECO:0000313" key="2">
    <source>
        <dbReference type="EMBL" id="KAA6367744.1"/>
    </source>
</evidence>
<feature type="compositionally biased region" description="Basic and acidic residues" evidence="1">
    <location>
        <begin position="336"/>
        <end position="356"/>
    </location>
</feature>
<protein>
    <submittedName>
        <fullName evidence="2">Uncharacterized protein</fullName>
    </submittedName>
</protein>
<name>A0A5J4UC02_9EUKA</name>
<accession>A0A5J4UC02</accession>
<sequence length="392" mass="45853">MNEQTLKGGSSQQTVADKLGYISHTRPRVQEIDYYGNKGVVLPFETYQKTIAPQLTLNQELMASKDYQKIREQSLKKRNELLAQSRQQSYSPLTDLIGTNKDIQFKNMWSNQPSFEEWKKTRKNPRLQKWVGTEEDINGGKFPEFVVRDDRGFIQPADGLRITVPIKRQRVIKYFSQNLTKEARQEKHYKQWKEEDMPADGYRHFIKHYLSPFLKERGYTIAQVYSVIGGRLWKGVIAPWLLQYYDEQYQTQSFIGGDATSLTIYKKLSKAIKQAYNQYFITGNTQERDNQMMSLIQIGYAAFWNNQLGEIPDDTNDDGDEIFTIPTEQAIKVAKQKRDEKRAKEQRSYESDMAKIEARKKPTFSEGMTLESARLVPYDFKIDLDDYVIENE</sequence>
<reference evidence="2 3" key="1">
    <citation type="submission" date="2019-03" db="EMBL/GenBank/DDBJ databases">
        <title>Single cell metagenomics reveals metabolic interactions within the superorganism composed of flagellate Streblomastix strix and complex community of Bacteroidetes bacteria on its surface.</title>
        <authorList>
            <person name="Treitli S.C."/>
            <person name="Kolisko M."/>
            <person name="Husnik F."/>
            <person name="Keeling P."/>
            <person name="Hampl V."/>
        </authorList>
    </citation>
    <scope>NUCLEOTIDE SEQUENCE [LARGE SCALE GENOMIC DNA]</scope>
    <source>
        <strain evidence="2">ST1C</strain>
    </source>
</reference>
<dbReference type="AlphaFoldDB" id="A0A5J4UC02"/>